<evidence type="ECO:0000313" key="2">
    <source>
        <dbReference type="EnsemblPlants" id="Bo8g080700.1"/>
    </source>
</evidence>
<feature type="compositionally biased region" description="Polar residues" evidence="1">
    <location>
        <begin position="210"/>
        <end position="219"/>
    </location>
</feature>
<dbReference type="Gramene" id="Bo8g080700.1">
    <property type="protein sequence ID" value="Bo8g080700.1"/>
    <property type="gene ID" value="Bo8g080700"/>
</dbReference>
<accession>A0A0D3DS62</accession>
<protein>
    <recommendedName>
        <fullName evidence="4">Myb-like domain-containing protein</fullName>
    </recommendedName>
</protein>
<keyword evidence="3" id="KW-1185">Reference proteome</keyword>
<dbReference type="HOGENOM" id="CLU_012390_0_0_1"/>
<reference evidence="2 3" key="1">
    <citation type="journal article" date="2014" name="Genome Biol.">
        <title>Transcriptome and methylome profiling reveals relics of genome dominance in the mesopolyploid Brassica oleracea.</title>
        <authorList>
            <person name="Parkin I.A."/>
            <person name="Koh C."/>
            <person name="Tang H."/>
            <person name="Robinson S.J."/>
            <person name="Kagale S."/>
            <person name="Clarke W.E."/>
            <person name="Town C.D."/>
            <person name="Nixon J."/>
            <person name="Krishnakumar V."/>
            <person name="Bidwell S.L."/>
            <person name="Denoeud F."/>
            <person name="Belcram H."/>
            <person name="Links M.G."/>
            <person name="Just J."/>
            <person name="Clarke C."/>
            <person name="Bender T."/>
            <person name="Huebert T."/>
            <person name="Mason A.S."/>
            <person name="Pires J.C."/>
            <person name="Barker G."/>
            <person name="Moore J."/>
            <person name="Walley P.G."/>
            <person name="Manoli S."/>
            <person name="Batley J."/>
            <person name="Edwards D."/>
            <person name="Nelson M.N."/>
            <person name="Wang X."/>
            <person name="Paterson A.H."/>
            <person name="King G."/>
            <person name="Bancroft I."/>
            <person name="Chalhoub B."/>
            <person name="Sharpe A.G."/>
        </authorList>
    </citation>
    <scope>NUCLEOTIDE SEQUENCE</scope>
    <source>
        <strain evidence="2 3">cv. TO1000</strain>
    </source>
</reference>
<feature type="region of interest" description="Disordered" evidence="1">
    <location>
        <begin position="30"/>
        <end position="68"/>
    </location>
</feature>
<evidence type="ECO:0000313" key="3">
    <source>
        <dbReference type="Proteomes" id="UP000032141"/>
    </source>
</evidence>
<dbReference type="EnsemblPlants" id="Bo8g080700.1">
    <property type="protein sequence ID" value="Bo8g080700.1"/>
    <property type="gene ID" value="Bo8g080700"/>
</dbReference>
<dbReference type="Proteomes" id="UP000032141">
    <property type="component" value="Chromosome C8"/>
</dbReference>
<name>A0A0D3DS62_BRAOL</name>
<sequence>MDSRNPLNPYSDSPSYSYLLHSQNFQYGSFPPSQNFGGGSEIPAFSSQAPEPPAQCENPAVASKERRQWTPADDEVLISAWLNTSKDVVVGNQQKSGTFWKRVAEYYAASPHAKESGEPIEWPNIKQRWQKINDYTNKLCGAYAAAERHISSGQSETDVLKAAYDIYFANHTRKFNLEHAWCLLRFEQKWLSLNTPKPSGSGKRKAGEECSQTSSTTVGDQEVRPEGSKAAKARKNNSQGLKSIDEIKTVMELKKEDLMELLLFMIFIYV</sequence>
<dbReference type="AlphaFoldDB" id="A0A0D3DS62"/>
<dbReference type="PANTHER" id="PTHR45023">
    <property type="match status" value="1"/>
</dbReference>
<feature type="region of interest" description="Disordered" evidence="1">
    <location>
        <begin position="197"/>
        <end position="237"/>
    </location>
</feature>
<evidence type="ECO:0000256" key="1">
    <source>
        <dbReference type="SAM" id="MobiDB-lite"/>
    </source>
</evidence>
<proteinExistence type="predicted"/>
<evidence type="ECO:0008006" key="4">
    <source>
        <dbReference type="Google" id="ProtNLM"/>
    </source>
</evidence>
<organism evidence="2 3">
    <name type="scientific">Brassica oleracea var. oleracea</name>
    <dbReference type="NCBI Taxonomy" id="109376"/>
    <lineage>
        <taxon>Eukaryota</taxon>
        <taxon>Viridiplantae</taxon>
        <taxon>Streptophyta</taxon>
        <taxon>Embryophyta</taxon>
        <taxon>Tracheophyta</taxon>
        <taxon>Spermatophyta</taxon>
        <taxon>Magnoliopsida</taxon>
        <taxon>eudicotyledons</taxon>
        <taxon>Gunneridae</taxon>
        <taxon>Pentapetalae</taxon>
        <taxon>rosids</taxon>
        <taxon>malvids</taxon>
        <taxon>Brassicales</taxon>
        <taxon>Brassicaceae</taxon>
        <taxon>Brassiceae</taxon>
        <taxon>Brassica</taxon>
    </lineage>
</organism>
<reference evidence="2" key="2">
    <citation type="submission" date="2015-03" db="UniProtKB">
        <authorList>
            <consortium name="EnsemblPlants"/>
        </authorList>
    </citation>
    <scope>IDENTIFICATION</scope>
</reference>
<dbReference type="OMA" id="PPAQCEN"/>
<dbReference type="PANTHER" id="PTHR45023:SF4">
    <property type="entry name" value="GLYCINE-RICH PROTEIN-RELATED"/>
    <property type="match status" value="1"/>
</dbReference>
<dbReference type="eggNOG" id="ENOG502STNZ">
    <property type="taxonomic scope" value="Eukaryota"/>
</dbReference>